<name>A0AAW1QYR4_9CHLO</name>
<evidence type="ECO:0000256" key="6">
    <source>
        <dbReference type="ARBA" id="ARBA00023175"/>
    </source>
</evidence>
<feature type="domain" description="Kinesin motor" evidence="10">
    <location>
        <begin position="1"/>
        <end position="227"/>
    </location>
</feature>
<dbReference type="EMBL" id="JALJOS010000020">
    <property type="protein sequence ID" value="KAK9826576.1"/>
    <property type="molecule type" value="Genomic_DNA"/>
</dbReference>
<feature type="region of interest" description="Disordered" evidence="9">
    <location>
        <begin position="370"/>
        <end position="425"/>
    </location>
</feature>
<dbReference type="GO" id="GO:0005875">
    <property type="term" value="C:microtubule associated complex"/>
    <property type="evidence" value="ECO:0007669"/>
    <property type="project" value="TreeGrafter"/>
</dbReference>
<protein>
    <recommendedName>
        <fullName evidence="8">Kinesin-like protein</fullName>
    </recommendedName>
</protein>
<reference evidence="11 12" key="1">
    <citation type="journal article" date="2024" name="Nat. Commun.">
        <title>Phylogenomics reveals the evolutionary origins of lichenization in chlorophyte algae.</title>
        <authorList>
            <person name="Puginier C."/>
            <person name="Libourel C."/>
            <person name="Otte J."/>
            <person name="Skaloud P."/>
            <person name="Haon M."/>
            <person name="Grisel S."/>
            <person name="Petersen M."/>
            <person name="Berrin J.G."/>
            <person name="Delaux P.M."/>
            <person name="Dal Grande F."/>
            <person name="Keller J."/>
        </authorList>
    </citation>
    <scope>NUCLEOTIDE SEQUENCE [LARGE SCALE GENOMIC DNA]</scope>
    <source>
        <strain evidence="11 12">SAG 2145</strain>
    </source>
</reference>
<dbReference type="Gene3D" id="3.40.850.10">
    <property type="entry name" value="Kinesin motor domain"/>
    <property type="match status" value="1"/>
</dbReference>
<feature type="compositionally biased region" description="Low complexity" evidence="9">
    <location>
        <begin position="613"/>
        <end position="623"/>
    </location>
</feature>
<organism evidence="11 12">
    <name type="scientific">Apatococcus lobatus</name>
    <dbReference type="NCBI Taxonomy" id="904363"/>
    <lineage>
        <taxon>Eukaryota</taxon>
        <taxon>Viridiplantae</taxon>
        <taxon>Chlorophyta</taxon>
        <taxon>core chlorophytes</taxon>
        <taxon>Trebouxiophyceae</taxon>
        <taxon>Chlorellales</taxon>
        <taxon>Chlorellaceae</taxon>
        <taxon>Apatococcus</taxon>
    </lineage>
</organism>
<dbReference type="SMART" id="SM00129">
    <property type="entry name" value="KISc"/>
    <property type="match status" value="1"/>
</dbReference>
<dbReference type="GO" id="GO:0005874">
    <property type="term" value="C:microtubule"/>
    <property type="evidence" value="ECO:0007669"/>
    <property type="project" value="UniProtKB-KW"/>
</dbReference>
<keyword evidence="12" id="KW-1185">Reference proteome</keyword>
<dbReference type="InterPro" id="IPR027640">
    <property type="entry name" value="Kinesin-like_fam"/>
</dbReference>
<dbReference type="GO" id="GO:0005524">
    <property type="term" value="F:ATP binding"/>
    <property type="evidence" value="ECO:0007669"/>
    <property type="project" value="UniProtKB-KW"/>
</dbReference>
<feature type="region of interest" description="Disordered" evidence="9">
    <location>
        <begin position="515"/>
        <end position="550"/>
    </location>
</feature>
<evidence type="ECO:0000256" key="5">
    <source>
        <dbReference type="ARBA" id="ARBA00023054"/>
    </source>
</evidence>
<dbReference type="PRINTS" id="PR00380">
    <property type="entry name" value="KINESINHEAVY"/>
</dbReference>
<dbReference type="InterPro" id="IPR019821">
    <property type="entry name" value="Kinesin_motor_CS"/>
</dbReference>
<dbReference type="Pfam" id="PF00225">
    <property type="entry name" value="Kinesin"/>
    <property type="match status" value="1"/>
</dbReference>
<sequence length="711" mass="77782">MEHATPGSTTATISYMEIYNEKIHDLLQPFKLEAKQPFKGMVPRRTDLQIRSAKNGAVLLPGLSVIRVRDLQAAMDLVVRGSQNRATRHTEMNHQSSRSHSILQIALERKLPGQVVNKAPGLLKSKLNFVDLAGSERWSEHGEMTHARISEMTSINQSLSNLVTVVARLTEGKPSHIPYRDSKLTHILQDSLGGNCMTIFIATISPALEAFDETVSTLKFADRARNVVNRAIINLKPDLKAELAKRDAEIQRLTLIIADYASVVQKRRSGQLGHAAHQGDQHHDAEEPLHAHRASSRKHTAPRTWAGKSSSGSSESESSSASDSDETVTTIGRHHHHTDIKALQQELLEVKEALEQERLARKRLEAEMALERAESGSLSSAPSAAPTDTESDADADPPRGSRQSRFKRDTRSQRPPGPPSESPLADYVLQGFSQGQANHQRPGSLLLQGQSLLHPQGSGAASGGWGRSSLKNGSSSIYDHLGAAIPLQAGSLREASFTLGHQTQSNLYGPNHAHLQHHAREHSRFAAHRQLSRDEALRPGKQHSGIPEPNINASWQQHLLGKDVPKSNALAELGTARSQKTRARRNHFDISNLPQTSSLAAYQCSPVDVLQPSLASNPSLSSPQHRKQTHARAPAIQPLLQSADSGVSSSGTSFRETLDAGTLMYLMGSSGSSLEARQLAKTRRTRLRERGWDERTQLPPLRAASSLNRPN</sequence>
<feature type="region of interest" description="Disordered" evidence="9">
    <location>
        <begin position="269"/>
        <end position="338"/>
    </location>
</feature>
<dbReference type="InterPro" id="IPR001752">
    <property type="entry name" value="Kinesin_motor_dom"/>
</dbReference>
<evidence type="ECO:0000313" key="12">
    <source>
        <dbReference type="Proteomes" id="UP001438707"/>
    </source>
</evidence>
<dbReference type="InterPro" id="IPR027417">
    <property type="entry name" value="P-loop_NTPase"/>
</dbReference>
<keyword evidence="4 8" id="KW-0067">ATP-binding</keyword>
<evidence type="ECO:0000256" key="7">
    <source>
        <dbReference type="PROSITE-ProRule" id="PRU00283"/>
    </source>
</evidence>
<dbReference type="PANTHER" id="PTHR47969">
    <property type="entry name" value="CHROMOSOME-ASSOCIATED KINESIN KIF4A-RELATED"/>
    <property type="match status" value="1"/>
</dbReference>
<dbReference type="GO" id="GO:0005737">
    <property type="term" value="C:cytoplasm"/>
    <property type="evidence" value="ECO:0007669"/>
    <property type="project" value="UniProtKB-SubCell"/>
</dbReference>
<comment type="subcellular location">
    <subcellularLocation>
        <location evidence="1">Cytoplasm</location>
    </subcellularLocation>
</comment>
<accession>A0AAW1QYR4</accession>
<comment type="similarity">
    <text evidence="7 8">Belongs to the TRAFAC class myosin-kinesin ATPase superfamily. Kinesin family.</text>
</comment>
<feature type="region of interest" description="Disordered" evidence="9">
    <location>
        <begin position="613"/>
        <end position="632"/>
    </location>
</feature>
<dbReference type="PROSITE" id="PS00411">
    <property type="entry name" value="KINESIN_MOTOR_1"/>
    <property type="match status" value="1"/>
</dbReference>
<dbReference type="GO" id="GO:0008017">
    <property type="term" value="F:microtubule binding"/>
    <property type="evidence" value="ECO:0007669"/>
    <property type="project" value="InterPro"/>
</dbReference>
<dbReference type="GO" id="GO:0007052">
    <property type="term" value="P:mitotic spindle organization"/>
    <property type="evidence" value="ECO:0007669"/>
    <property type="project" value="TreeGrafter"/>
</dbReference>
<evidence type="ECO:0000256" key="8">
    <source>
        <dbReference type="RuleBase" id="RU000394"/>
    </source>
</evidence>
<feature type="compositionally biased region" description="Basic and acidic residues" evidence="9">
    <location>
        <begin position="277"/>
        <end position="290"/>
    </location>
</feature>
<keyword evidence="3 8" id="KW-0547">Nucleotide-binding</keyword>
<keyword evidence="2" id="KW-0963">Cytoplasm</keyword>
<evidence type="ECO:0000256" key="9">
    <source>
        <dbReference type="SAM" id="MobiDB-lite"/>
    </source>
</evidence>
<dbReference type="PROSITE" id="PS50067">
    <property type="entry name" value="KINESIN_MOTOR_2"/>
    <property type="match status" value="1"/>
</dbReference>
<feature type="region of interest" description="Disordered" evidence="9">
    <location>
        <begin position="672"/>
        <end position="711"/>
    </location>
</feature>
<dbReference type="SUPFAM" id="SSF52540">
    <property type="entry name" value="P-loop containing nucleoside triphosphate hydrolases"/>
    <property type="match status" value="1"/>
</dbReference>
<dbReference type="Proteomes" id="UP001438707">
    <property type="component" value="Unassembled WGS sequence"/>
</dbReference>
<evidence type="ECO:0000313" key="11">
    <source>
        <dbReference type="EMBL" id="KAK9826576.1"/>
    </source>
</evidence>
<evidence type="ECO:0000256" key="2">
    <source>
        <dbReference type="ARBA" id="ARBA00022490"/>
    </source>
</evidence>
<dbReference type="GO" id="GO:0003777">
    <property type="term" value="F:microtubule motor activity"/>
    <property type="evidence" value="ECO:0007669"/>
    <property type="project" value="InterPro"/>
</dbReference>
<keyword evidence="8" id="KW-0493">Microtubule</keyword>
<dbReference type="InterPro" id="IPR036961">
    <property type="entry name" value="Kinesin_motor_dom_sf"/>
</dbReference>
<keyword evidence="6 8" id="KW-0505">Motor protein</keyword>
<comment type="caution">
    <text evidence="7">Lacks conserved residue(s) required for the propagation of feature annotation.</text>
</comment>
<evidence type="ECO:0000256" key="3">
    <source>
        <dbReference type="ARBA" id="ARBA00022741"/>
    </source>
</evidence>
<evidence type="ECO:0000259" key="10">
    <source>
        <dbReference type="PROSITE" id="PS50067"/>
    </source>
</evidence>
<gene>
    <name evidence="11" type="ORF">WJX74_003743</name>
</gene>
<feature type="compositionally biased region" description="Basic residues" evidence="9">
    <location>
        <begin position="515"/>
        <end position="527"/>
    </location>
</feature>
<dbReference type="GO" id="GO:0051231">
    <property type="term" value="P:spindle elongation"/>
    <property type="evidence" value="ECO:0007669"/>
    <property type="project" value="TreeGrafter"/>
</dbReference>
<evidence type="ECO:0000256" key="4">
    <source>
        <dbReference type="ARBA" id="ARBA00022840"/>
    </source>
</evidence>
<proteinExistence type="inferred from homology"/>
<keyword evidence="5" id="KW-0175">Coiled coil</keyword>
<dbReference type="PANTHER" id="PTHR47969:SF15">
    <property type="entry name" value="CHROMOSOME-ASSOCIATED KINESIN KIF4A-RELATED"/>
    <property type="match status" value="1"/>
</dbReference>
<comment type="caution">
    <text evidence="11">The sequence shown here is derived from an EMBL/GenBank/DDBJ whole genome shotgun (WGS) entry which is preliminary data.</text>
</comment>
<evidence type="ECO:0000256" key="1">
    <source>
        <dbReference type="ARBA" id="ARBA00004496"/>
    </source>
</evidence>
<feature type="compositionally biased region" description="Basic residues" evidence="9">
    <location>
        <begin position="291"/>
        <end position="301"/>
    </location>
</feature>
<feature type="compositionally biased region" description="Low complexity" evidence="9">
    <location>
        <begin position="375"/>
        <end position="388"/>
    </location>
</feature>
<feature type="compositionally biased region" description="Low complexity" evidence="9">
    <location>
        <begin position="306"/>
        <end position="322"/>
    </location>
</feature>
<dbReference type="GO" id="GO:0007018">
    <property type="term" value="P:microtubule-based movement"/>
    <property type="evidence" value="ECO:0007669"/>
    <property type="project" value="InterPro"/>
</dbReference>
<dbReference type="AlphaFoldDB" id="A0AAW1QYR4"/>